<dbReference type="PROSITE" id="PS50144">
    <property type="entry name" value="MATH"/>
    <property type="match status" value="1"/>
</dbReference>
<dbReference type="GO" id="GO:0043122">
    <property type="term" value="P:regulation of canonical NF-kappaB signal transduction"/>
    <property type="evidence" value="ECO:0007669"/>
    <property type="project" value="TreeGrafter"/>
</dbReference>
<evidence type="ECO:0000313" key="13">
    <source>
        <dbReference type="Proteomes" id="UP000007879"/>
    </source>
</evidence>
<keyword evidence="3 7" id="KW-0479">Metal-binding</keyword>
<evidence type="ECO:0000256" key="6">
    <source>
        <dbReference type="ARBA" id="ARBA00022833"/>
    </source>
</evidence>
<dbReference type="EnsemblMetazoa" id="XM_011410577.1">
    <property type="protein sequence ID" value="XP_011408879.1"/>
    <property type="gene ID" value="LOC105315820"/>
</dbReference>
<evidence type="ECO:0000256" key="3">
    <source>
        <dbReference type="ARBA" id="ARBA00022723"/>
    </source>
</evidence>
<dbReference type="PANTHER" id="PTHR10131:SF94">
    <property type="entry name" value="TNF RECEPTOR-ASSOCIATED FACTOR 4"/>
    <property type="match status" value="1"/>
</dbReference>
<evidence type="ECO:0000256" key="1">
    <source>
        <dbReference type="ARBA" id="ARBA00004496"/>
    </source>
</evidence>
<dbReference type="Pfam" id="PF22486">
    <property type="entry name" value="MATH_2"/>
    <property type="match status" value="1"/>
</dbReference>
<dbReference type="AlphaFoldDB" id="A0AAN0ISH4"/>
<dbReference type="InterPro" id="IPR001841">
    <property type="entry name" value="Znf_RING"/>
</dbReference>
<dbReference type="SUPFAM" id="SSF57850">
    <property type="entry name" value="RING/U-box"/>
    <property type="match status" value="1"/>
</dbReference>
<dbReference type="PANTHER" id="PTHR10131">
    <property type="entry name" value="TNF RECEPTOR ASSOCIATED FACTOR"/>
    <property type="match status" value="1"/>
</dbReference>
<dbReference type="Gene3D" id="2.60.210.10">
    <property type="entry name" value="Apoptosis, Tumor Necrosis Factor Receptor Associated Protein 2, Chain A"/>
    <property type="match status" value="1"/>
</dbReference>
<evidence type="ECO:0000259" key="11">
    <source>
        <dbReference type="PROSITE" id="PS50145"/>
    </source>
</evidence>
<dbReference type="GO" id="GO:0008270">
    <property type="term" value="F:zinc ion binding"/>
    <property type="evidence" value="ECO:0007669"/>
    <property type="project" value="UniProtKB-KW"/>
</dbReference>
<dbReference type="Gene3D" id="3.30.40.10">
    <property type="entry name" value="Zinc/RING finger domain, C3HC4 (zinc finger)"/>
    <property type="match status" value="3"/>
</dbReference>
<feature type="domain" description="TRAF-type" evidence="11">
    <location>
        <begin position="155"/>
        <end position="201"/>
    </location>
</feature>
<reference evidence="13" key="1">
    <citation type="journal article" date="2010" name="Nature">
        <title>The Amphimedon queenslandica genome and the evolution of animal complexity.</title>
        <authorList>
            <person name="Srivastava M."/>
            <person name="Simakov O."/>
            <person name="Chapman J."/>
            <person name="Fahey B."/>
            <person name="Gauthier M.E."/>
            <person name="Mitros T."/>
            <person name="Richards G.S."/>
            <person name="Conaco C."/>
            <person name="Dacre M."/>
            <person name="Hellsten U."/>
            <person name="Larroux C."/>
            <person name="Putnam N.H."/>
            <person name="Stanke M."/>
            <person name="Adamska M."/>
            <person name="Darling A."/>
            <person name="Degnan S.M."/>
            <person name="Oakley T.H."/>
            <person name="Plachetzki D.C."/>
            <person name="Zhai Y."/>
            <person name="Adamski M."/>
            <person name="Calcino A."/>
            <person name="Cummins S.F."/>
            <person name="Goodstein D.M."/>
            <person name="Harris C."/>
            <person name="Jackson D.J."/>
            <person name="Leys S.P."/>
            <person name="Shu S."/>
            <person name="Woodcroft B.J."/>
            <person name="Vervoort M."/>
            <person name="Kosik K.S."/>
            <person name="Manning G."/>
            <person name="Degnan B.M."/>
            <person name="Rokhsar D.S."/>
        </authorList>
    </citation>
    <scope>NUCLEOTIDE SEQUENCE [LARGE SCALE GENOMIC DNA]</scope>
</reference>
<dbReference type="PROSITE" id="PS50089">
    <property type="entry name" value="ZF_RING_2"/>
    <property type="match status" value="1"/>
</dbReference>
<evidence type="ECO:0000256" key="4">
    <source>
        <dbReference type="ARBA" id="ARBA00022737"/>
    </source>
</evidence>
<dbReference type="InterPro" id="IPR001293">
    <property type="entry name" value="Znf_TRAF"/>
</dbReference>
<evidence type="ECO:0000313" key="12">
    <source>
        <dbReference type="EnsemblMetazoa" id="XP_011408879.1"/>
    </source>
</evidence>
<keyword evidence="13" id="KW-1185">Reference proteome</keyword>
<evidence type="ECO:0000256" key="7">
    <source>
        <dbReference type="PROSITE-ProRule" id="PRU00207"/>
    </source>
</evidence>
<dbReference type="Proteomes" id="UP000007879">
    <property type="component" value="Unassembled WGS sequence"/>
</dbReference>
<dbReference type="PROSITE" id="PS50145">
    <property type="entry name" value="ZF_TRAF"/>
    <property type="match status" value="2"/>
</dbReference>
<dbReference type="SUPFAM" id="SSF49599">
    <property type="entry name" value="TRAF domain-like"/>
    <property type="match status" value="2"/>
</dbReference>
<protein>
    <recommendedName>
        <fullName evidence="14">RING-type E3 ubiquitin transferase</fullName>
    </recommendedName>
</protein>
<keyword evidence="8" id="KW-0175">Coiled coil</keyword>
<feature type="domain" description="RING-type" evidence="9">
    <location>
        <begin position="26"/>
        <end position="62"/>
    </location>
</feature>
<dbReference type="SMART" id="SM00061">
    <property type="entry name" value="MATH"/>
    <property type="match status" value="1"/>
</dbReference>
<proteinExistence type="predicted"/>
<dbReference type="InterPro" id="IPR008974">
    <property type="entry name" value="TRAF-like"/>
</dbReference>
<feature type="zinc finger region" description="TRAF-type" evidence="7">
    <location>
        <begin position="155"/>
        <end position="201"/>
    </location>
</feature>
<evidence type="ECO:0000256" key="2">
    <source>
        <dbReference type="ARBA" id="ARBA00022490"/>
    </source>
</evidence>
<organism evidence="12 13">
    <name type="scientific">Amphimedon queenslandica</name>
    <name type="common">Sponge</name>
    <dbReference type="NCBI Taxonomy" id="400682"/>
    <lineage>
        <taxon>Eukaryota</taxon>
        <taxon>Metazoa</taxon>
        <taxon>Porifera</taxon>
        <taxon>Demospongiae</taxon>
        <taxon>Heteroscleromorpha</taxon>
        <taxon>Haplosclerida</taxon>
        <taxon>Niphatidae</taxon>
        <taxon>Amphimedon</taxon>
    </lineage>
</organism>
<dbReference type="GO" id="GO:0005737">
    <property type="term" value="C:cytoplasm"/>
    <property type="evidence" value="ECO:0007669"/>
    <property type="project" value="UniProtKB-SubCell"/>
</dbReference>
<dbReference type="InterPro" id="IPR002083">
    <property type="entry name" value="MATH/TRAF_dom"/>
</dbReference>
<feature type="domain" description="MATH" evidence="10">
    <location>
        <begin position="357"/>
        <end position="482"/>
    </location>
</feature>
<dbReference type="Pfam" id="PF02176">
    <property type="entry name" value="zf-TRAF"/>
    <property type="match status" value="1"/>
</dbReference>
<accession>A0AAN0ISH4</accession>
<evidence type="ECO:0008006" key="14">
    <source>
        <dbReference type="Google" id="ProtNLM"/>
    </source>
</evidence>
<dbReference type="KEGG" id="aqu:105315820"/>
<keyword evidence="5 7" id="KW-0863">Zinc-finger</keyword>
<feature type="coiled-coil region" evidence="8">
    <location>
        <begin position="236"/>
        <end position="288"/>
    </location>
</feature>
<evidence type="ECO:0000259" key="10">
    <source>
        <dbReference type="PROSITE" id="PS50144"/>
    </source>
</evidence>
<evidence type="ECO:0000256" key="5">
    <source>
        <dbReference type="ARBA" id="ARBA00022771"/>
    </source>
</evidence>
<name>A0AAN0ISH4_AMPQE</name>
<keyword evidence="2" id="KW-0963">Cytoplasm</keyword>
<evidence type="ECO:0000259" key="9">
    <source>
        <dbReference type="PROSITE" id="PS50089"/>
    </source>
</evidence>
<dbReference type="InterPro" id="IPR013083">
    <property type="entry name" value="Znf_RING/FYVE/PHD"/>
</dbReference>
<reference evidence="12" key="2">
    <citation type="submission" date="2024-06" db="UniProtKB">
        <authorList>
            <consortium name="EnsemblMetazoa"/>
        </authorList>
    </citation>
    <scope>IDENTIFICATION</scope>
</reference>
<dbReference type="RefSeq" id="XP_011408879.1">
    <property type="nucleotide sequence ID" value="XM_011410577.1"/>
</dbReference>
<keyword evidence="6 7" id="KW-0862">Zinc</keyword>
<keyword evidence="4" id="KW-0677">Repeat</keyword>
<feature type="zinc finger region" description="TRAF-type" evidence="7">
    <location>
        <begin position="103"/>
        <end position="144"/>
    </location>
</feature>
<dbReference type="GeneID" id="105315820"/>
<feature type="domain" description="TRAF-type" evidence="11">
    <location>
        <begin position="103"/>
        <end position="144"/>
    </location>
</feature>
<sequence>MATKLDDNLDDPLYIYPVPKGLVTNCPVCFVSLYQNPFVNGECGHHLCGSCSKRLKFCPECRVSLKTHPDKSLQRVLKSLSVYCNKKNEGCEWEGELGDLQHHQENCVRAVIRCATCDLEGPRDFISIHQSEECIFRIVSCKYCHHHYSWSDLNSHYDLCSEYVIQCSECYASITRGYEKTHKNEVCPLAYVKCVASQYGCQWEGYRRAMDDHVKNNLAVHFHLCLQQGSKNEEALASCKDVIKQLESEVKKKNQEITSLHQKLESEVKKRNQEITLLRQKVSTLEQNNQCLLKTQIPSMENEMRRKMAIWQDAAENDLRKELTEYIDECLESGEETDNEDDEDDDYDSDSDIVKQKPTFFYELYHFVKSKNKDKDVLSPSFYANGYHMRLRVHPNGYGRGEGSHLSVYVCLLQGNFDRTIPWPFRGEVIIELLHNDNGRPHRRIVKYEYDTPIDFSTVENGPSKGNGFPKFIAHSSLHNYL</sequence>
<evidence type="ECO:0000256" key="8">
    <source>
        <dbReference type="SAM" id="Coils"/>
    </source>
</evidence>
<comment type="subcellular location">
    <subcellularLocation>
        <location evidence="1">Cytoplasm</location>
    </subcellularLocation>
</comment>